<feature type="compositionally biased region" description="Basic and acidic residues" evidence="7">
    <location>
        <begin position="123"/>
        <end position="137"/>
    </location>
</feature>
<dbReference type="Gene3D" id="1.10.287.3510">
    <property type="match status" value="1"/>
</dbReference>
<evidence type="ECO:0000256" key="1">
    <source>
        <dbReference type="ARBA" id="ARBA00004651"/>
    </source>
</evidence>
<evidence type="ECO:0000313" key="9">
    <source>
        <dbReference type="EMBL" id="RUQ96894.1"/>
    </source>
</evidence>
<dbReference type="InterPro" id="IPR039428">
    <property type="entry name" value="NUOK/Mnh_C1-like"/>
</dbReference>
<gene>
    <name evidence="9" type="ORF">ELQ94_16735</name>
</gene>
<organism evidence="9 10">
    <name type="scientific">Labedella endophytica</name>
    <dbReference type="NCBI Taxonomy" id="1523160"/>
    <lineage>
        <taxon>Bacteria</taxon>
        <taxon>Bacillati</taxon>
        <taxon>Actinomycetota</taxon>
        <taxon>Actinomycetes</taxon>
        <taxon>Micrococcales</taxon>
        <taxon>Microbacteriaceae</taxon>
        <taxon>Labedella</taxon>
    </lineage>
</organism>
<evidence type="ECO:0000256" key="5">
    <source>
        <dbReference type="ARBA" id="ARBA00022989"/>
    </source>
</evidence>
<dbReference type="PANTHER" id="PTHR34583">
    <property type="entry name" value="ANTIPORTER SUBUNIT MNHC2-RELATED"/>
    <property type="match status" value="1"/>
</dbReference>
<dbReference type="EMBL" id="RZGZ01000007">
    <property type="protein sequence ID" value="RUQ96894.1"/>
    <property type="molecule type" value="Genomic_DNA"/>
</dbReference>
<evidence type="ECO:0000256" key="2">
    <source>
        <dbReference type="ARBA" id="ARBA00010388"/>
    </source>
</evidence>
<evidence type="ECO:0000256" key="3">
    <source>
        <dbReference type="ARBA" id="ARBA00022475"/>
    </source>
</evidence>
<reference evidence="9 10" key="1">
    <citation type="submission" date="2018-12" db="EMBL/GenBank/DDBJ databases">
        <authorList>
            <person name="Li F."/>
        </authorList>
    </citation>
    <scope>NUCLEOTIDE SEQUENCE [LARGE SCALE GENOMIC DNA]</scope>
    <source>
        <strain evidence="9 10">EGI 6500705</strain>
    </source>
</reference>
<feature type="region of interest" description="Disordered" evidence="7">
    <location>
        <begin position="94"/>
        <end position="167"/>
    </location>
</feature>
<feature type="compositionally biased region" description="Basic and acidic residues" evidence="7">
    <location>
        <begin position="100"/>
        <end position="114"/>
    </location>
</feature>
<comment type="similarity">
    <text evidence="2">Belongs to the CPA3 antiporters (TC 2.A.63) subunit C family.</text>
</comment>
<name>A0A3S0XJH6_9MICO</name>
<keyword evidence="5 8" id="KW-1133">Transmembrane helix</keyword>
<evidence type="ECO:0000313" key="10">
    <source>
        <dbReference type="Proteomes" id="UP000274909"/>
    </source>
</evidence>
<dbReference type="Proteomes" id="UP000274909">
    <property type="component" value="Unassembled WGS sequence"/>
</dbReference>
<proteinExistence type="inferred from homology"/>
<feature type="compositionally biased region" description="Acidic residues" evidence="7">
    <location>
        <begin position="138"/>
        <end position="153"/>
    </location>
</feature>
<dbReference type="PANTHER" id="PTHR34583:SF2">
    <property type="entry name" value="ANTIPORTER SUBUNIT MNHC2-RELATED"/>
    <property type="match status" value="1"/>
</dbReference>
<evidence type="ECO:0000256" key="7">
    <source>
        <dbReference type="SAM" id="MobiDB-lite"/>
    </source>
</evidence>
<dbReference type="InterPro" id="IPR050601">
    <property type="entry name" value="CPA3_antiporter_subunitC"/>
</dbReference>
<sequence>MTLAISAGLLVCGAVYLLQRRELLRVILGFVLLGHAVNLILMAAGGSSARLAPFGTFDDTTGVGDPLPQAFVLTAIVIAFSITIFLLALAVTGDDDDDTAAGRRDGGARTDPLRSARRRFGRGRSEGARTEAERADVEPPDAADADADADSADSESTVSADTEEAGR</sequence>
<keyword evidence="6 8" id="KW-0472">Membrane</keyword>
<dbReference type="RefSeq" id="WP_127051523.1">
    <property type="nucleotide sequence ID" value="NZ_RZGZ01000007.1"/>
</dbReference>
<accession>A0A3S0XJH6</accession>
<comment type="subcellular location">
    <subcellularLocation>
        <location evidence="1">Cell membrane</location>
        <topology evidence="1">Multi-pass membrane protein</topology>
    </subcellularLocation>
</comment>
<keyword evidence="10" id="KW-1185">Reference proteome</keyword>
<keyword evidence="3" id="KW-1003">Cell membrane</keyword>
<dbReference type="OrthoDB" id="9799219at2"/>
<dbReference type="GO" id="GO:0005886">
    <property type="term" value="C:plasma membrane"/>
    <property type="evidence" value="ECO:0007669"/>
    <property type="project" value="UniProtKB-SubCell"/>
</dbReference>
<feature type="transmembrane region" description="Helical" evidence="8">
    <location>
        <begin position="27"/>
        <end position="49"/>
    </location>
</feature>
<keyword evidence="4 8" id="KW-0812">Transmembrane</keyword>
<feature type="transmembrane region" description="Helical" evidence="8">
    <location>
        <begin position="70"/>
        <end position="91"/>
    </location>
</feature>
<evidence type="ECO:0000256" key="8">
    <source>
        <dbReference type="SAM" id="Phobius"/>
    </source>
</evidence>
<dbReference type="AlphaFoldDB" id="A0A3S0XJH6"/>
<evidence type="ECO:0000256" key="6">
    <source>
        <dbReference type="ARBA" id="ARBA00023136"/>
    </source>
</evidence>
<evidence type="ECO:0000256" key="4">
    <source>
        <dbReference type="ARBA" id="ARBA00022692"/>
    </source>
</evidence>
<protein>
    <submittedName>
        <fullName evidence="9">Cation:proton antiporter</fullName>
    </submittedName>
</protein>
<comment type="caution">
    <text evidence="9">The sequence shown here is derived from an EMBL/GenBank/DDBJ whole genome shotgun (WGS) entry which is preliminary data.</text>
</comment>
<dbReference type="Pfam" id="PF00420">
    <property type="entry name" value="Oxidored_q2"/>
    <property type="match status" value="1"/>
</dbReference>